<dbReference type="AlphaFoldDB" id="A0A2N9KB81"/>
<dbReference type="GeneID" id="99673592"/>
<reference evidence="3 6" key="2">
    <citation type="submission" date="2018-02" db="EMBL/GenBank/DDBJ databases">
        <authorList>
            <person name="Rodrigo-Torres L."/>
            <person name="Arahal R. D."/>
            <person name="Lucena T."/>
        </authorList>
    </citation>
    <scope>NUCLEOTIDE SEQUENCE [LARGE SCALE GENOMIC DNA]</scope>
    <source>
        <strain evidence="3 6">CECT 8486</strain>
    </source>
</reference>
<dbReference type="PROSITE" id="PS00409">
    <property type="entry name" value="PROKAR_NTER_METHYL"/>
    <property type="match status" value="1"/>
</dbReference>
<dbReference type="GO" id="GO:0009986">
    <property type="term" value="C:cell surface"/>
    <property type="evidence" value="ECO:0007669"/>
    <property type="project" value="UniProtKB-SubCell"/>
</dbReference>
<reference evidence="4 5" key="1">
    <citation type="submission" date="2018-02" db="EMBL/GenBank/DDBJ databases">
        <authorList>
            <person name="Cohen D.B."/>
            <person name="Kent A.D."/>
        </authorList>
    </citation>
    <scope>NUCLEOTIDE SEQUENCE [LARGE SCALE GENOMIC DNA]</scope>
    <source>
        <strain evidence="4 5">CECT 9216</strain>
    </source>
</reference>
<keyword evidence="2" id="KW-0178">Competence</keyword>
<dbReference type="GO" id="GO:0030420">
    <property type="term" value="P:establishment of competence for transformation"/>
    <property type="evidence" value="ECO:0007669"/>
    <property type="project" value="UniProtKB-KW"/>
</dbReference>
<dbReference type="EMBL" id="OKQR01000001">
    <property type="protein sequence ID" value="SPD92066.1"/>
    <property type="molecule type" value="Genomic_DNA"/>
</dbReference>
<evidence type="ECO:0000256" key="1">
    <source>
        <dbReference type="ARBA" id="ARBA00004241"/>
    </source>
</evidence>
<gene>
    <name evidence="3" type="ORF">LES8486_01067</name>
    <name evidence="4" type="ORF">LES9216_01214</name>
</gene>
<organism evidence="4 5">
    <name type="scientific">Leuconostoc suionicum</name>
    <dbReference type="NCBI Taxonomy" id="1511761"/>
    <lineage>
        <taxon>Bacteria</taxon>
        <taxon>Bacillati</taxon>
        <taxon>Bacillota</taxon>
        <taxon>Bacilli</taxon>
        <taxon>Lactobacillales</taxon>
        <taxon>Lactobacillaceae</taxon>
        <taxon>Leuconostoc</taxon>
    </lineage>
</organism>
<protein>
    <recommendedName>
        <fullName evidence="7">Competence protein ComGD</fullName>
    </recommendedName>
</protein>
<dbReference type="NCBIfam" id="TIGR02532">
    <property type="entry name" value="IV_pilin_GFxxxE"/>
    <property type="match status" value="1"/>
</dbReference>
<dbReference type="Proteomes" id="UP000239237">
    <property type="component" value="Unassembled WGS sequence"/>
</dbReference>
<evidence type="ECO:0000313" key="5">
    <source>
        <dbReference type="Proteomes" id="UP000237923"/>
    </source>
</evidence>
<dbReference type="Pfam" id="PF07963">
    <property type="entry name" value="N_methyl"/>
    <property type="match status" value="1"/>
</dbReference>
<dbReference type="InterPro" id="IPR012902">
    <property type="entry name" value="N_methyl_site"/>
</dbReference>
<proteinExistence type="predicted"/>
<dbReference type="EMBL" id="OKQU01000001">
    <property type="protein sequence ID" value="SPE07345.1"/>
    <property type="molecule type" value="Genomic_DNA"/>
</dbReference>
<evidence type="ECO:0008006" key="7">
    <source>
        <dbReference type="Google" id="ProtNLM"/>
    </source>
</evidence>
<accession>A0A2N9KB81</accession>
<comment type="subcellular location">
    <subcellularLocation>
        <location evidence="1">Cell surface</location>
    </subcellularLocation>
</comment>
<sequence>MKHANSGFTLIESAVTLAIVSLLLFVGVQTSAHPKTDTQQWLATFQTYWQNARLTAQHEQKTVEVIFDEKEVRLNNQVLVYPAGIKKDTRQKINVLTTGYVAPTTVTLTGEQTIKLIFSLGGGEYRVETNNSK</sequence>
<dbReference type="RefSeq" id="WP_072613158.1">
    <property type="nucleotide sequence ID" value="NZ_AP017935.1"/>
</dbReference>
<dbReference type="KEGG" id="lsu:A6B45_02245"/>
<evidence type="ECO:0000313" key="4">
    <source>
        <dbReference type="EMBL" id="SPE07345.1"/>
    </source>
</evidence>
<evidence type="ECO:0000313" key="6">
    <source>
        <dbReference type="Proteomes" id="UP000239237"/>
    </source>
</evidence>
<keyword evidence="6" id="KW-1185">Reference proteome</keyword>
<dbReference type="Proteomes" id="UP000237923">
    <property type="component" value="Unassembled WGS sequence"/>
</dbReference>
<name>A0A2N9KB81_9LACO</name>
<evidence type="ECO:0000313" key="3">
    <source>
        <dbReference type="EMBL" id="SPD92066.1"/>
    </source>
</evidence>
<evidence type="ECO:0000256" key="2">
    <source>
        <dbReference type="ARBA" id="ARBA00023287"/>
    </source>
</evidence>